<gene>
    <name evidence="2" type="ORF">SteCoe_1568</name>
</gene>
<dbReference type="AlphaFoldDB" id="A0A1R2D1R0"/>
<dbReference type="EMBL" id="MPUH01000016">
    <property type="protein sequence ID" value="OMJ95188.1"/>
    <property type="molecule type" value="Genomic_DNA"/>
</dbReference>
<evidence type="ECO:0000313" key="2">
    <source>
        <dbReference type="EMBL" id="OMJ95188.1"/>
    </source>
</evidence>
<name>A0A1R2D1R0_9CILI</name>
<keyword evidence="1" id="KW-0812">Transmembrane</keyword>
<keyword evidence="3" id="KW-1185">Reference proteome</keyword>
<sequence>MYYMIAGVISSTISMIEPCVVSYRKVKINAKNKAAVLFFTSCLGIGIIIQVATSVTILVYKEGNYLSQKIEECDDIFKTIKDAYDVSTDLLCSIYCPCNVTNLEVLGYVNTIDYINGSAEKIDECNPCEKYDTYTDEQKNDWNKWTSLILGFGSSNDCNIEFSFIKRLLSYKIRYYLKFFEYIEKSFECSGFCTDSQLHIFANINEGLSKRNCASAILKFFEDMYEMFGLPAIVFSFIQVNFI</sequence>
<accession>A0A1R2D1R0</accession>
<organism evidence="2 3">
    <name type="scientific">Stentor coeruleus</name>
    <dbReference type="NCBI Taxonomy" id="5963"/>
    <lineage>
        <taxon>Eukaryota</taxon>
        <taxon>Sar</taxon>
        <taxon>Alveolata</taxon>
        <taxon>Ciliophora</taxon>
        <taxon>Postciliodesmatophora</taxon>
        <taxon>Heterotrichea</taxon>
        <taxon>Heterotrichida</taxon>
        <taxon>Stentoridae</taxon>
        <taxon>Stentor</taxon>
    </lineage>
</organism>
<evidence type="ECO:0000256" key="1">
    <source>
        <dbReference type="SAM" id="Phobius"/>
    </source>
</evidence>
<comment type="caution">
    <text evidence="2">The sequence shown here is derived from an EMBL/GenBank/DDBJ whole genome shotgun (WGS) entry which is preliminary data.</text>
</comment>
<keyword evidence="1" id="KW-1133">Transmembrane helix</keyword>
<reference evidence="2 3" key="1">
    <citation type="submission" date="2016-11" db="EMBL/GenBank/DDBJ databases">
        <title>The macronuclear genome of Stentor coeruleus: a giant cell with tiny introns.</title>
        <authorList>
            <person name="Slabodnick M."/>
            <person name="Ruby J.G."/>
            <person name="Reiff S.B."/>
            <person name="Swart E.C."/>
            <person name="Gosai S."/>
            <person name="Prabakaran S."/>
            <person name="Witkowska E."/>
            <person name="Larue G.E."/>
            <person name="Fisher S."/>
            <person name="Freeman R.M."/>
            <person name="Gunawardena J."/>
            <person name="Chu W."/>
            <person name="Stover N.A."/>
            <person name="Gregory B.D."/>
            <person name="Nowacki M."/>
            <person name="Derisi J."/>
            <person name="Roy S.W."/>
            <person name="Marshall W.F."/>
            <person name="Sood P."/>
        </authorList>
    </citation>
    <scope>NUCLEOTIDE SEQUENCE [LARGE SCALE GENOMIC DNA]</scope>
    <source>
        <strain evidence="2">WM001</strain>
    </source>
</reference>
<protein>
    <submittedName>
        <fullName evidence="2">Uncharacterized protein</fullName>
    </submittedName>
</protein>
<keyword evidence="1" id="KW-0472">Membrane</keyword>
<feature type="transmembrane region" description="Helical" evidence="1">
    <location>
        <begin position="34"/>
        <end position="60"/>
    </location>
</feature>
<evidence type="ECO:0000313" key="3">
    <source>
        <dbReference type="Proteomes" id="UP000187209"/>
    </source>
</evidence>
<dbReference type="Proteomes" id="UP000187209">
    <property type="component" value="Unassembled WGS sequence"/>
</dbReference>
<proteinExistence type="predicted"/>